<reference evidence="8" key="1">
    <citation type="journal article" date="2017" name="Nat. Ecol. Evol.">
        <title>Genome expansion and lineage-specific genetic innovations in the forest pathogenic fungi Armillaria.</title>
        <authorList>
            <person name="Sipos G."/>
            <person name="Prasanna A.N."/>
            <person name="Walter M.C."/>
            <person name="O'Connor E."/>
            <person name="Balint B."/>
            <person name="Krizsan K."/>
            <person name="Kiss B."/>
            <person name="Hess J."/>
            <person name="Varga T."/>
            <person name="Slot J."/>
            <person name="Riley R."/>
            <person name="Boka B."/>
            <person name="Rigling D."/>
            <person name="Barry K."/>
            <person name="Lee J."/>
            <person name="Mihaltcheva S."/>
            <person name="LaButti K."/>
            <person name="Lipzen A."/>
            <person name="Waldron R."/>
            <person name="Moloney N.M."/>
            <person name="Sperisen C."/>
            <person name="Kredics L."/>
            <person name="Vagvoelgyi C."/>
            <person name="Patrignani A."/>
            <person name="Fitzpatrick D."/>
            <person name="Nagy I."/>
            <person name="Doyle S."/>
            <person name="Anderson J.B."/>
            <person name="Grigoriev I.V."/>
            <person name="Gueldener U."/>
            <person name="Muensterkoetter M."/>
            <person name="Nagy L.G."/>
        </authorList>
    </citation>
    <scope>NUCLEOTIDE SEQUENCE [LARGE SCALE GENOMIC DNA]</scope>
    <source>
        <strain evidence="8">Ar21-2</strain>
    </source>
</reference>
<keyword evidence="2 4" id="KW-0863">Zinc-finger</keyword>
<evidence type="ECO:0000256" key="1">
    <source>
        <dbReference type="ARBA" id="ARBA00022723"/>
    </source>
</evidence>
<gene>
    <name evidence="7" type="ORF">ARMGADRAFT_1169099</name>
</gene>
<keyword evidence="3" id="KW-0862">Zinc</keyword>
<dbReference type="InParanoid" id="A0A2H3DC49"/>
<name>A0A2H3DC49_ARMGA</name>
<keyword evidence="8" id="KW-1185">Reference proteome</keyword>
<dbReference type="OrthoDB" id="2996621at2759"/>
<evidence type="ECO:0000313" key="8">
    <source>
        <dbReference type="Proteomes" id="UP000217790"/>
    </source>
</evidence>
<protein>
    <recommendedName>
        <fullName evidence="6">MYND-type domain-containing protein</fullName>
    </recommendedName>
</protein>
<dbReference type="AlphaFoldDB" id="A0A2H3DC49"/>
<proteinExistence type="predicted"/>
<keyword evidence="5" id="KW-0812">Transmembrane</keyword>
<evidence type="ECO:0000256" key="4">
    <source>
        <dbReference type="PROSITE-ProRule" id="PRU00134"/>
    </source>
</evidence>
<evidence type="ECO:0000256" key="2">
    <source>
        <dbReference type="ARBA" id="ARBA00022771"/>
    </source>
</evidence>
<dbReference type="EMBL" id="KZ293683">
    <property type="protein sequence ID" value="PBK86657.1"/>
    <property type="molecule type" value="Genomic_DNA"/>
</dbReference>
<evidence type="ECO:0000256" key="3">
    <source>
        <dbReference type="ARBA" id="ARBA00022833"/>
    </source>
</evidence>
<dbReference type="STRING" id="47427.A0A2H3DC49"/>
<dbReference type="Pfam" id="PF01753">
    <property type="entry name" value="zf-MYND"/>
    <property type="match status" value="1"/>
</dbReference>
<keyword evidence="1" id="KW-0479">Metal-binding</keyword>
<evidence type="ECO:0000256" key="5">
    <source>
        <dbReference type="SAM" id="Phobius"/>
    </source>
</evidence>
<dbReference type="InterPro" id="IPR002893">
    <property type="entry name" value="Znf_MYND"/>
</dbReference>
<dbReference type="Gene3D" id="6.10.140.2220">
    <property type="match status" value="1"/>
</dbReference>
<feature type="transmembrane region" description="Helical" evidence="5">
    <location>
        <begin position="99"/>
        <end position="120"/>
    </location>
</feature>
<evidence type="ECO:0000259" key="6">
    <source>
        <dbReference type="PROSITE" id="PS50865"/>
    </source>
</evidence>
<feature type="domain" description="MYND-type" evidence="6">
    <location>
        <begin position="420"/>
        <end position="466"/>
    </location>
</feature>
<dbReference type="PROSITE" id="PS50865">
    <property type="entry name" value="ZF_MYND_2"/>
    <property type="match status" value="1"/>
</dbReference>
<keyword evidence="5" id="KW-1133">Transmembrane helix</keyword>
<accession>A0A2H3DC49</accession>
<keyword evidence="5" id="KW-0472">Membrane</keyword>
<dbReference type="SUPFAM" id="SSF144232">
    <property type="entry name" value="HIT/MYND zinc finger-like"/>
    <property type="match status" value="1"/>
</dbReference>
<organism evidence="7 8">
    <name type="scientific">Armillaria gallica</name>
    <name type="common">Bulbous honey fungus</name>
    <name type="synonym">Armillaria bulbosa</name>
    <dbReference type="NCBI Taxonomy" id="47427"/>
    <lineage>
        <taxon>Eukaryota</taxon>
        <taxon>Fungi</taxon>
        <taxon>Dikarya</taxon>
        <taxon>Basidiomycota</taxon>
        <taxon>Agaricomycotina</taxon>
        <taxon>Agaricomycetes</taxon>
        <taxon>Agaricomycetidae</taxon>
        <taxon>Agaricales</taxon>
        <taxon>Marasmiineae</taxon>
        <taxon>Physalacriaceae</taxon>
        <taxon>Armillaria</taxon>
    </lineage>
</organism>
<sequence length="589" mass="67337">MEKLIKSAKDGSYEAMTVLALDACESQRAHQAFCHVMEENLTFNTAFIQDMKRGRLPVVPSLNPKDVLNLSCNSMLALIRHLRSQLNLQHVCREDCTSILAPFIPAISFWLCLFCEYIILPSRTAEFTFIDFHRVAVFILSWTSLHGSKITMEPKLFTNHLPFLWFHPPTGCTKYDLDHARALFTAVDHGLTTSDEPLRELFVRRLEENSTLTANCIVQFIVDVFSSIPEESRTELQYQSFSAVASSTLQLADQSLSIHTALLKNNILRWMCLVLRFVTWRVRFTDTTLSLATSCVNICLVYIYKIMRDGHSYIHQLLGYDILLYMMKALRNLHAHPELIDQENKSLKTAVEDQTVTIIRIVISHSVYASILKRSRKAILKIQRHVEFLNDPALKQVCEAWTEFVNIASYRSDILRSIPDSYCGNEQCPGTSIGNFMACSGCQFTRYCSRACQKDDWSSGDHHSLCIKIKQFRTDGGPLPMCLSDKRALEGFNRQYVERYREGPSEWNMLLYGYIAWKGKPDPMWPMIWILDYRVVNVEPEVSIDSSEQCAGDFDPEYLAKARDGAGTLVFSFIPNGQYTVEKAELVPS</sequence>
<dbReference type="Proteomes" id="UP000217790">
    <property type="component" value="Unassembled WGS sequence"/>
</dbReference>
<dbReference type="GO" id="GO:0008270">
    <property type="term" value="F:zinc ion binding"/>
    <property type="evidence" value="ECO:0007669"/>
    <property type="project" value="UniProtKB-KW"/>
</dbReference>
<dbReference type="PROSITE" id="PS01360">
    <property type="entry name" value="ZF_MYND_1"/>
    <property type="match status" value="1"/>
</dbReference>
<evidence type="ECO:0000313" key="7">
    <source>
        <dbReference type="EMBL" id="PBK86657.1"/>
    </source>
</evidence>